<sequence length="111" mass="12835">MNLEEYINYLEEKNISGILSDQEILNQTTRPEPELVESDGEDDSIELPQVTHKEALDAIHLVELYLMQQDLSDEVRVEHDSALLKLSGLMRKFRNASFKQLNIETFFNPTV</sequence>
<proteinExistence type="predicted"/>
<organism evidence="1 2">
    <name type="scientific">Cetraspora pellucida</name>
    <dbReference type="NCBI Taxonomy" id="1433469"/>
    <lineage>
        <taxon>Eukaryota</taxon>
        <taxon>Fungi</taxon>
        <taxon>Fungi incertae sedis</taxon>
        <taxon>Mucoromycota</taxon>
        <taxon>Glomeromycotina</taxon>
        <taxon>Glomeromycetes</taxon>
        <taxon>Diversisporales</taxon>
        <taxon>Gigasporaceae</taxon>
        <taxon>Cetraspora</taxon>
    </lineage>
</organism>
<accession>A0ACA9LTQ1</accession>
<keyword evidence="2" id="KW-1185">Reference proteome</keyword>
<dbReference type="Proteomes" id="UP000789366">
    <property type="component" value="Unassembled WGS sequence"/>
</dbReference>
<reference evidence="1" key="1">
    <citation type="submission" date="2021-06" db="EMBL/GenBank/DDBJ databases">
        <authorList>
            <person name="Kallberg Y."/>
            <person name="Tangrot J."/>
            <person name="Rosling A."/>
        </authorList>
    </citation>
    <scope>NUCLEOTIDE SEQUENCE</scope>
    <source>
        <strain evidence="1">28 12/20/2015</strain>
    </source>
</reference>
<gene>
    <name evidence="1" type="ORF">SPELUC_LOCUS4905</name>
</gene>
<dbReference type="EMBL" id="CAJVPW010004662">
    <property type="protein sequence ID" value="CAG8543556.1"/>
    <property type="molecule type" value="Genomic_DNA"/>
</dbReference>
<comment type="caution">
    <text evidence="1">The sequence shown here is derived from an EMBL/GenBank/DDBJ whole genome shotgun (WGS) entry which is preliminary data.</text>
</comment>
<evidence type="ECO:0000313" key="2">
    <source>
        <dbReference type="Proteomes" id="UP000789366"/>
    </source>
</evidence>
<evidence type="ECO:0000313" key="1">
    <source>
        <dbReference type="EMBL" id="CAG8543556.1"/>
    </source>
</evidence>
<protein>
    <submittedName>
        <fullName evidence="1">7926_t:CDS:1</fullName>
    </submittedName>
</protein>
<name>A0ACA9LTQ1_9GLOM</name>